<dbReference type="Proteomes" id="UP000186513">
    <property type="component" value="Unassembled WGS sequence"/>
</dbReference>
<dbReference type="RefSeq" id="WP_139256157.1">
    <property type="nucleotide sequence ID" value="NZ_FPKR01000010.1"/>
</dbReference>
<proteinExistence type="predicted"/>
<feature type="chain" id="PRO_5013086139" evidence="1">
    <location>
        <begin position="24"/>
        <end position="152"/>
    </location>
</feature>
<keyword evidence="3" id="KW-1185">Reference proteome</keyword>
<evidence type="ECO:0000313" key="2">
    <source>
        <dbReference type="EMBL" id="SFZ77826.1"/>
    </source>
</evidence>
<evidence type="ECO:0000313" key="3">
    <source>
        <dbReference type="Proteomes" id="UP000186513"/>
    </source>
</evidence>
<feature type="signal peptide" evidence="1">
    <location>
        <begin position="1"/>
        <end position="23"/>
    </location>
</feature>
<dbReference type="OrthoDB" id="9978956at2"/>
<sequence>MKDGFSGVMACTLFLAVNTFAFAEQVSCQLAKRYKDGGSVSYSANITLGAGKITALYVNSTIASGAEGGGYLCAFNTSKLNKTAKWSVQGALTTLMVNDDGEESVVSIRKVGSAYLIDPSGINRYYCGFGAEWPDEIIVTSGSKKCKVSPSP</sequence>
<accession>A0A1K2HNK7</accession>
<evidence type="ECO:0000256" key="1">
    <source>
        <dbReference type="SAM" id="SignalP"/>
    </source>
</evidence>
<organism evidence="2 3">
    <name type="scientific">Chitinimonas taiwanensis DSM 18899</name>
    <dbReference type="NCBI Taxonomy" id="1121279"/>
    <lineage>
        <taxon>Bacteria</taxon>
        <taxon>Pseudomonadati</taxon>
        <taxon>Pseudomonadota</taxon>
        <taxon>Betaproteobacteria</taxon>
        <taxon>Neisseriales</taxon>
        <taxon>Chitinibacteraceae</taxon>
        <taxon>Chitinimonas</taxon>
    </lineage>
</organism>
<name>A0A1K2HNK7_9NEIS</name>
<reference evidence="2 3" key="1">
    <citation type="submission" date="2016-11" db="EMBL/GenBank/DDBJ databases">
        <authorList>
            <person name="Jaros S."/>
            <person name="Januszkiewicz K."/>
            <person name="Wedrychowicz H."/>
        </authorList>
    </citation>
    <scope>NUCLEOTIDE SEQUENCE [LARGE SCALE GENOMIC DNA]</scope>
    <source>
        <strain evidence="2 3">DSM 18899</strain>
    </source>
</reference>
<dbReference type="EMBL" id="FPKR01000010">
    <property type="protein sequence ID" value="SFZ77826.1"/>
    <property type="molecule type" value="Genomic_DNA"/>
</dbReference>
<dbReference type="STRING" id="1121279.SAMN02745887_02623"/>
<gene>
    <name evidence="2" type="ORF">SAMN02745887_02623</name>
</gene>
<keyword evidence="1" id="KW-0732">Signal</keyword>
<protein>
    <submittedName>
        <fullName evidence="2">Uncharacterized protein</fullName>
    </submittedName>
</protein>
<dbReference type="AlphaFoldDB" id="A0A1K2HNK7"/>